<accession>A0ABP0QUH1</accession>
<reference evidence="3 4" key="1">
    <citation type="submission" date="2024-02" db="EMBL/GenBank/DDBJ databases">
        <authorList>
            <person name="Chen Y."/>
            <person name="Shah S."/>
            <person name="Dougan E. K."/>
            <person name="Thang M."/>
            <person name="Chan C."/>
        </authorList>
    </citation>
    <scope>NUCLEOTIDE SEQUENCE [LARGE SCALE GENOMIC DNA]</scope>
</reference>
<feature type="region of interest" description="Disordered" evidence="1">
    <location>
        <begin position="151"/>
        <end position="178"/>
    </location>
</feature>
<keyword evidence="4" id="KW-1185">Reference proteome</keyword>
<dbReference type="Proteomes" id="UP001642464">
    <property type="component" value="Unassembled WGS sequence"/>
</dbReference>
<evidence type="ECO:0000256" key="2">
    <source>
        <dbReference type="SAM" id="Phobius"/>
    </source>
</evidence>
<evidence type="ECO:0000256" key="1">
    <source>
        <dbReference type="SAM" id="MobiDB-lite"/>
    </source>
</evidence>
<keyword evidence="2" id="KW-0812">Transmembrane</keyword>
<organism evidence="3 4">
    <name type="scientific">Durusdinium trenchii</name>
    <dbReference type="NCBI Taxonomy" id="1381693"/>
    <lineage>
        <taxon>Eukaryota</taxon>
        <taxon>Sar</taxon>
        <taxon>Alveolata</taxon>
        <taxon>Dinophyceae</taxon>
        <taxon>Suessiales</taxon>
        <taxon>Symbiodiniaceae</taxon>
        <taxon>Durusdinium</taxon>
    </lineage>
</organism>
<gene>
    <name evidence="3" type="ORF">SCF082_LOCUS43286</name>
</gene>
<evidence type="ECO:0000313" key="4">
    <source>
        <dbReference type="Proteomes" id="UP001642464"/>
    </source>
</evidence>
<keyword evidence="2" id="KW-0472">Membrane</keyword>
<comment type="caution">
    <text evidence="3">The sequence shown here is derived from an EMBL/GenBank/DDBJ whole genome shotgun (WGS) entry which is preliminary data.</text>
</comment>
<feature type="transmembrane region" description="Helical" evidence="2">
    <location>
        <begin position="199"/>
        <end position="219"/>
    </location>
</feature>
<evidence type="ECO:0000313" key="3">
    <source>
        <dbReference type="EMBL" id="CAK9091932.1"/>
    </source>
</evidence>
<sequence>MVSFPDAASLIVLILDLVEGIITTIHFDEDVHGMFFLALFWIGYGFADAVFQEITANTKCKWDDCLFKCGAEVGQCVLYIHFCRKDAGVDVPLQVLAAIQLFLVCSGTIVWEWTNRPKRGRDKSFVGGDVENADQAGTIVGVVGEHNELASESQVNVKEPGEGDAERDTGRVSRKSATAERAQVMREMNIVQRGLSSPWLNICVDLIGAVLNTLLPLLYNQSPHTAKSGMNF</sequence>
<feature type="transmembrane region" description="Helical" evidence="2">
    <location>
        <begin position="7"/>
        <end position="27"/>
    </location>
</feature>
<feature type="transmembrane region" description="Helical" evidence="2">
    <location>
        <begin position="91"/>
        <end position="111"/>
    </location>
</feature>
<keyword evidence="2" id="KW-1133">Transmembrane helix</keyword>
<protein>
    <submittedName>
        <fullName evidence="3">Uncharacterized protein</fullName>
    </submittedName>
</protein>
<name>A0ABP0QUH1_9DINO</name>
<proteinExistence type="predicted"/>
<feature type="transmembrane region" description="Helical" evidence="2">
    <location>
        <begin position="33"/>
        <end position="51"/>
    </location>
</feature>
<feature type="compositionally biased region" description="Basic and acidic residues" evidence="1">
    <location>
        <begin position="159"/>
        <end position="171"/>
    </location>
</feature>
<dbReference type="EMBL" id="CAXAMM010040240">
    <property type="protein sequence ID" value="CAK9091932.1"/>
    <property type="molecule type" value="Genomic_DNA"/>
</dbReference>